<keyword evidence="15" id="KW-1185">Reference proteome</keyword>
<feature type="domain" description="EngC GTPase" evidence="12">
    <location>
        <begin position="101"/>
        <end position="247"/>
    </location>
</feature>
<keyword evidence="3 10" id="KW-0479">Metal-binding</keyword>
<dbReference type="InterPro" id="IPR004881">
    <property type="entry name" value="Ribosome_biogen_GTPase_RsgA"/>
</dbReference>
<feature type="binding site" evidence="10">
    <location>
        <position position="272"/>
    </location>
    <ligand>
        <name>Zn(2+)</name>
        <dbReference type="ChEBI" id="CHEBI:29105"/>
    </ligand>
</feature>
<dbReference type="HAMAP" id="MF_01820">
    <property type="entry name" value="GTPase_RsgA"/>
    <property type="match status" value="1"/>
</dbReference>
<name>A0A9E7BZE2_9ACTN</name>
<dbReference type="InterPro" id="IPR027417">
    <property type="entry name" value="P-loop_NTPase"/>
</dbReference>
<dbReference type="CDD" id="cd01854">
    <property type="entry name" value="YjeQ_EngC"/>
    <property type="match status" value="1"/>
</dbReference>
<gene>
    <name evidence="10 14" type="primary">rsgA</name>
    <name evidence="14" type="ORF">DSM104329_00847</name>
</gene>
<feature type="region of interest" description="Disordered" evidence="11">
    <location>
        <begin position="307"/>
        <end position="334"/>
    </location>
</feature>
<evidence type="ECO:0000313" key="15">
    <source>
        <dbReference type="Proteomes" id="UP001162834"/>
    </source>
</evidence>
<sequence>MHADLAGLGRRPDLTAELDALGDPSLTLARVLAQHRGRWLVATADRPHAAPARGRLRETPPVTGDWVALDRAGAIAAVLPRRGTITRRAAGTATAEQVLAANVDLALLAEPLPAPNARRAERFAALAAAGGVPAAVVLTKADLDEDAHLGAARLARRLGAVDGFAVSAPHGDGIAPLRALLEPGATAVLLGPSGAGKSTLVNALLGSDRQATGAVREGDGRGRHTTVARELIALPGGALVIDTPGLREVGLWEPASFADVDALAADCRFADCAHAGEPGCAVRDAVDDDRIESWRKLQREQAWIDDRRAASREREARGRARSRATRGVTYKRTG</sequence>
<dbReference type="EC" id="3.6.1.-" evidence="10"/>
<dbReference type="PROSITE" id="PS50936">
    <property type="entry name" value="ENGC_GTPASE"/>
    <property type="match status" value="1"/>
</dbReference>
<dbReference type="GO" id="GO:0046872">
    <property type="term" value="F:metal ion binding"/>
    <property type="evidence" value="ECO:0007669"/>
    <property type="project" value="UniProtKB-KW"/>
</dbReference>
<feature type="compositionally biased region" description="Basic and acidic residues" evidence="11">
    <location>
        <begin position="307"/>
        <end position="318"/>
    </location>
</feature>
<accession>A0A9E7BZE2</accession>
<organism evidence="14 15">
    <name type="scientific">Capillimicrobium parvum</name>
    <dbReference type="NCBI Taxonomy" id="2884022"/>
    <lineage>
        <taxon>Bacteria</taxon>
        <taxon>Bacillati</taxon>
        <taxon>Actinomycetota</taxon>
        <taxon>Thermoleophilia</taxon>
        <taxon>Solirubrobacterales</taxon>
        <taxon>Capillimicrobiaceae</taxon>
        <taxon>Capillimicrobium</taxon>
    </lineage>
</organism>
<reference evidence="14" key="1">
    <citation type="journal article" date="2022" name="Int. J. Syst. Evol. Microbiol.">
        <title>Pseudomonas aegrilactucae sp. nov. and Pseudomonas morbosilactucae sp. nov., pathogens causing bacterial rot of lettuce in Japan.</title>
        <authorList>
            <person name="Sawada H."/>
            <person name="Fujikawa T."/>
            <person name="Satou M."/>
        </authorList>
    </citation>
    <scope>NUCLEOTIDE SEQUENCE</scope>
    <source>
        <strain evidence="14">0166_1</strain>
    </source>
</reference>
<feature type="binding site" evidence="10">
    <location>
        <position position="280"/>
    </location>
    <ligand>
        <name>Zn(2+)</name>
        <dbReference type="ChEBI" id="CHEBI:29105"/>
    </ligand>
</feature>
<keyword evidence="8 10" id="KW-0694">RNA-binding</keyword>
<evidence type="ECO:0000256" key="3">
    <source>
        <dbReference type="ARBA" id="ARBA00022723"/>
    </source>
</evidence>
<evidence type="ECO:0000256" key="4">
    <source>
        <dbReference type="ARBA" id="ARBA00022730"/>
    </source>
</evidence>
<dbReference type="SUPFAM" id="SSF52540">
    <property type="entry name" value="P-loop containing nucleoside triphosphate hydrolases"/>
    <property type="match status" value="1"/>
</dbReference>
<evidence type="ECO:0000256" key="5">
    <source>
        <dbReference type="ARBA" id="ARBA00022741"/>
    </source>
</evidence>
<feature type="binding site" evidence="10">
    <location>
        <begin position="139"/>
        <end position="142"/>
    </location>
    <ligand>
        <name>GTP</name>
        <dbReference type="ChEBI" id="CHEBI:37565"/>
    </ligand>
</feature>
<comment type="subunit">
    <text evidence="10">Monomer. Associates with 30S ribosomal subunit, binds 16S rRNA.</text>
</comment>
<dbReference type="GO" id="GO:0005737">
    <property type="term" value="C:cytoplasm"/>
    <property type="evidence" value="ECO:0007669"/>
    <property type="project" value="UniProtKB-SubCell"/>
</dbReference>
<feature type="binding site" evidence="10">
    <location>
        <begin position="191"/>
        <end position="199"/>
    </location>
    <ligand>
        <name>GTP</name>
        <dbReference type="ChEBI" id="CHEBI:37565"/>
    </ligand>
</feature>
<dbReference type="EMBL" id="CP087164">
    <property type="protein sequence ID" value="UGS34469.1"/>
    <property type="molecule type" value="Genomic_DNA"/>
</dbReference>
<evidence type="ECO:0000259" key="12">
    <source>
        <dbReference type="PROSITE" id="PS50936"/>
    </source>
</evidence>
<evidence type="ECO:0000256" key="8">
    <source>
        <dbReference type="ARBA" id="ARBA00022884"/>
    </source>
</evidence>
<dbReference type="GO" id="GO:0005525">
    <property type="term" value="F:GTP binding"/>
    <property type="evidence" value="ECO:0007669"/>
    <property type="project" value="UniProtKB-UniRule"/>
</dbReference>
<dbReference type="NCBIfam" id="TIGR00157">
    <property type="entry name" value="ribosome small subunit-dependent GTPase A"/>
    <property type="match status" value="1"/>
</dbReference>
<evidence type="ECO:0000256" key="10">
    <source>
        <dbReference type="HAMAP-Rule" id="MF_01820"/>
    </source>
</evidence>
<dbReference type="PANTHER" id="PTHR32120">
    <property type="entry name" value="SMALL RIBOSOMAL SUBUNIT BIOGENESIS GTPASE RSGA"/>
    <property type="match status" value="1"/>
</dbReference>
<evidence type="ECO:0000313" key="14">
    <source>
        <dbReference type="EMBL" id="UGS34469.1"/>
    </source>
</evidence>
<dbReference type="Gene3D" id="1.10.40.50">
    <property type="entry name" value="Probable gtpase engc, domain 3"/>
    <property type="match status" value="1"/>
</dbReference>
<evidence type="ECO:0000256" key="1">
    <source>
        <dbReference type="ARBA" id="ARBA00022490"/>
    </source>
</evidence>
<feature type="domain" description="CP-type G" evidence="13">
    <location>
        <begin position="92"/>
        <end position="249"/>
    </location>
</feature>
<dbReference type="KEGG" id="sbae:DSM104329_00847"/>
<keyword evidence="1 10" id="KW-0963">Cytoplasm</keyword>
<dbReference type="GO" id="GO:0003924">
    <property type="term" value="F:GTPase activity"/>
    <property type="evidence" value="ECO:0007669"/>
    <property type="project" value="UniProtKB-UniRule"/>
</dbReference>
<evidence type="ECO:0000256" key="9">
    <source>
        <dbReference type="ARBA" id="ARBA00023134"/>
    </source>
</evidence>
<dbReference type="InterPro" id="IPR030378">
    <property type="entry name" value="G_CP_dom"/>
</dbReference>
<keyword evidence="5 10" id="KW-0547">Nucleotide-binding</keyword>
<dbReference type="AlphaFoldDB" id="A0A9E7BZE2"/>
<evidence type="ECO:0000256" key="2">
    <source>
        <dbReference type="ARBA" id="ARBA00022517"/>
    </source>
</evidence>
<evidence type="ECO:0000259" key="13">
    <source>
        <dbReference type="PROSITE" id="PS51721"/>
    </source>
</evidence>
<dbReference type="Proteomes" id="UP001162834">
    <property type="component" value="Chromosome"/>
</dbReference>
<dbReference type="GO" id="GO:0042274">
    <property type="term" value="P:ribosomal small subunit biogenesis"/>
    <property type="evidence" value="ECO:0007669"/>
    <property type="project" value="UniProtKB-UniRule"/>
</dbReference>
<feature type="binding site" evidence="10">
    <location>
        <position position="274"/>
    </location>
    <ligand>
        <name>Zn(2+)</name>
        <dbReference type="ChEBI" id="CHEBI:29105"/>
    </ligand>
</feature>
<evidence type="ECO:0000256" key="7">
    <source>
        <dbReference type="ARBA" id="ARBA00022833"/>
    </source>
</evidence>
<comment type="subcellular location">
    <subcellularLocation>
        <location evidence="10">Cytoplasm</location>
    </subcellularLocation>
</comment>
<keyword evidence="2 10" id="KW-0690">Ribosome biogenesis</keyword>
<comment type="similarity">
    <text evidence="10">Belongs to the TRAFAC class YlqF/YawG GTPase family. RsgA subfamily.</text>
</comment>
<keyword evidence="4 10" id="KW-0699">rRNA-binding</keyword>
<proteinExistence type="inferred from homology"/>
<protein>
    <recommendedName>
        <fullName evidence="10">Small ribosomal subunit biogenesis GTPase RsgA</fullName>
        <ecNumber evidence="10">3.6.1.-</ecNumber>
    </recommendedName>
</protein>
<evidence type="ECO:0000256" key="6">
    <source>
        <dbReference type="ARBA" id="ARBA00022801"/>
    </source>
</evidence>
<feature type="binding site" evidence="10">
    <location>
        <position position="267"/>
    </location>
    <ligand>
        <name>Zn(2+)</name>
        <dbReference type="ChEBI" id="CHEBI:29105"/>
    </ligand>
</feature>
<keyword evidence="6 10" id="KW-0378">Hydrolase</keyword>
<dbReference type="GO" id="GO:0019843">
    <property type="term" value="F:rRNA binding"/>
    <property type="evidence" value="ECO:0007669"/>
    <property type="project" value="UniProtKB-KW"/>
</dbReference>
<dbReference type="RefSeq" id="WP_259314142.1">
    <property type="nucleotide sequence ID" value="NZ_CP087164.1"/>
</dbReference>
<evidence type="ECO:0000256" key="11">
    <source>
        <dbReference type="SAM" id="MobiDB-lite"/>
    </source>
</evidence>
<keyword evidence="7 10" id="KW-0862">Zinc</keyword>
<dbReference type="Gene3D" id="3.40.50.300">
    <property type="entry name" value="P-loop containing nucleotide triphosphate hydrolases"/>
    <property type="match status" value="1"/>
</dbReference>
<dbReference type="PANTHER" id="PTHR32120:SF10">
    <property type="entry name" value="SMALL RIBOSOMAL SUBUNIT BIOGENESIS GTPASE RSGA"/>
    <property type="match status" value="1"/>
</dbReference>
<dbReference type="PROSITE" id="PS51721">
    <property type="entry name" value="G_CP"/>
    <property type="match status" value="1"/>
</dbReference>
<dbReference type="Pfam" id="PF03193">
    <property type="entry name" value="RsgA_GTPase"/>
    <property type="match status" value="1"/>
</dbReference>
<comment type="cofactor">
    <cofactor evidence="10">
        <name>Zn(2+)</name>
        <dbReference type="ChEBI" id="CHEBI:29105"/>
    </cofactor>
    <text evidence="10">Binds 1 zinc ion per subunit.</text>
</comment>
<comment type="function">
    <text evidence="10">One of several proteins that assist in the late maturation steps of the functional core of the 30S ribosomal subunit. Helps release RbfA from mature subunits. May play a role in the assembly of ribosomal proteins into the subunit. Circularly permuted GTPase that catalyzes slow GTP hydrolysis, GTPase activity is stimulated by the 30S ribosomal subunit.</text>
</comment>
<dbReference type="InterPro" id="IPR010914">
    <property type="entry name" value="RsgA_GTPase_dom"/>
</dbReference>
<keyword evidence="9 10" id="KW-0342">GTP-binding</keyword>